<feature type="binding site" evidence="3">
    <location>
        <position position="149"/>
    </location>
    <ligand>
        <name>Mn(2+)</name>
        <dbReference type="ChEBI" id="CHEBI:29035"/>
        <label>2</label>
    </ligand>
</feature>
<dbReference type="EMBL" id="JACXAI010000005">
    <property type="protein sequence ID" value="MBD1379744.1"/>
    <property type="molecule type" value="Genomic_DNA"/>
</dbReference>
<dbReference type="SUPFAM" id="SSF53187">
    <property type="entry name" value="Zn-dependent exopeptidases"/>
    <property type="match status" value="1"/>
</dbReference>
<dbReference type="InterPro" id="IPR011650">
    <property type="entry name" value="Peptidase_M20_dimer"/>
</dbReference>
<feature type="domain" description="Peptidase M20 dimerisation" evidence="4">
    <location>
        <begin position="173"/>
        <end position="265"/>
    </location>
</feature>
<evidence type="ECO:0000256" key="1">
    <source>
        <dbReference type="ARBA" id="ARBA00006153"/>
    </source>
</evidence>
<dbReference type="Pfam" id="PF07687">
    <property type="entry name" value="M20_dimer"/>
    <property type="match status" value="1"/>
</dbReference>
<keyword evidence="2" id="KW-0378">Hydrolase</keyword>
<protein>
    <submittedName>
        <fullName evidence="5">Amidohydrolase</fullName>
    </submittedName>
</protein>
<keyword evidence="3" id="KW-0464">Manganese</keyword>
<evidence type="ECO:0000256" key="3">
    <source>
        <dbReference type="PIRSR" id="PIRSR005962-1"/>
    </source>
</evidence>
<organism evidence="5 6">
    <name type="scientific">Metabacillus arenae</name>
    <dbReference type="NCBI Taxonomy" id="2771434"/>
    <lineage>
        <taxon>Bacteria</taxon>
        <taxon>Bacillati</taxon>
        <taxon>Bacillota</taxon>
        <taxon>Bacilli</taxon>
        <taxon>Bacillales</taxon>
        <taxon>Bacillaceae</taxon>
        <taxon>Metabacillus</taxon>
    </lineage>
</organism>
<proteinExistence type="inferred from homology"/>
<keyword evidence="3" id="KW-0479">Metal-binding</keyword>
<dbReference type="NCBIfam" id="TIGR01891">
    <property type="entry name" value="amidohydrolases"/>
    <property type="match status" value="1"/>
</dbReference>
<comment type="cofactor">
    <cofactor evidence="3">
        <name>Mn(2+)</name>
        <dbReference type="ChEBI" id="CHEBI:29035"/>
    </cofactor>
    <text evidence="3">The Mn(2+) ion enhances activity.</text>
</comment>
<dbReference type="Gene3D" id="3.40.630.10">
    <property type="entry name" value="Zn peptidases"/>
    <property type="match status" value="1"/>
</dbReference>
<feature type="binding site" evidence="3">
    <location>
        <position position="88"/>
    </location>
    <ligand>
        <name>Mn(2+)</name>
        <dbReference type="ChEBI" id="CHEBI:29035"/>
        <label>2</label>
    </ligand>
</feature>
<name>A0A926S073_9BACI</name>
<evidence type="ECO:0000256" key="2">
    <source>
        <dbReference type="ARBA" id="ARBA00022801"/>
    </source>
</evidence>
<accession>A0A926S073</accession>
<dbReference type="AlphaFoldDB" id="A0A926S073"/>
<dbReference type="SUPFAM" id="SSF55031">
    <property type="entry name" value="Bacterial exopeptidase dimerisation domain"/>
    <property type="match status" value="1"/>
</dbReference>
<reference evidence="5" key="1">
    <citation type="submission" date="2020-09" db="EMBL/GenBank/DDBJ databases">
        <title>A novel bacterium of genus Bacillus, isolated from South China Sea.</title>
        <authorList>
            <person name="Huang H."/>
            <person name="Mo K."/>
            <person name="Hu Y."/>
        </authorList>
    </citation>
    <scope>NUCLEOTIDE SEQUENCE</scope>
    <source>
        <strain evidence="5">IB182487</strain>
    </source>
</reference>
<dbReference type="Proteomes" id="UP000626844">
    <property type="component" value="Unassembled WGS sequence"/>
</dbReference>
<dbReference type="FunFam" id="3.30.70.360:FF:000014">
    <property type="entry name" value="N-acyl-L-amino acid amidohydrolase"/>
    <property type="match status" value="1"/>
</dbReference>
<evidence type="ECO:0000313" key="5">
    <source>
        <dbReference type="EMBL" id="MBD1379744.1"/>
    </source>
</evidence>
<evidence type="ECO:0000313" key="6">
    <source>
        <dbReference type="Proteomes" id="UP000626844"/>
    </source>
</evidence>
<dbReference type="PANTHER" id="PTHR11014:SF63">
    <property type="entry name" value="METALLOPEPTIDASE, PUTATIVE (AFU_ORTHOLOGUE AFUA_6G09600)-RELATED"/>
    <property type="match status" value="1"/>
</dbReference>
<keyword evidence="6" id="KW-1185">Reference proteome</keyword>
<sequence>MVENRRFFHQYPELSHEEVNTPAKIAEHLRGLGITVRTGVGGNGVVGYLEGGKPGKTVALRADFDALPLQDKKEVPYKSKVPGVMHACAHDAHTSTLLGVAKVLSEKKEELNGNIVFIHQFGEELAPGGAMPMIEDGCLENVDVIFGTHIWATIPVGEIGLRSGPIMAAADRFQIAVQGKGGHGASPHETIDSIAIGASLVSQLQQIISRRINPLEPAVLTVASFHAGNAFNVIADSATIEGTVRTFNPEVQDFIINEMELIIQSTCQGANAGYQFQYNKGYPAVVNHLNETQQLIASAKKVLTDDKIKTMEPIMGGEDFSHYLEKVPGTFFFTGAKNDKVNAVYPHHHPMFDIDEESMLIAGKVLLTATLDYLAQN</sequence>
<comment type="caution">
    <text evidence="5">The sequence shown here is derived from an EMBL/GenBank/DDBJ whole genome shotgun (WGS) entry which is preliminary data.</text>
</comment>
<dbReference type="InterPro" id="IPR017439">
    <property type="entry name" value="Amidohydrolase"/>
</dbReference>
<dbReference type="GO" id="GO:0016787">
    <property type="term" value="F:hydrolase activity"/>
    <property type="evidence" value="ECO:0007669"/>
    <property type="project" value="UniProtKB-KW"/>
</dbReference>
<evidence type="ECO:0000259" key="4">
    <source>
        <dbReference type="Pfam" id="PF07687"/>
    </source>
</evidence>
<comment type="similarity">
    <text evidence="1">Belongs to the peptidase M20 family.</text>
</comment>
<dbReference type="PANTHER" id="PTHR11014">
    <property type="entry name" value="PEPTIDASE M20 FAMILY MEMBER"/>
    <property type="match status" value="1"/>
</dbReference>
<dbReference type="Pfam" id="PF01546">
    <property type="entry name" value="Peptidase_M20"/>
    <property type="match status" value="1"/>
</dbReference>
<dbReference type="Gene3D" id="3.30.70.360">
    <property type="match status" value="1"/>
</dbReference>
<feature type="binding site" evidence="3">
    <location>
        <position position="90"/>
    </location>
    <ligand>
        <name>Mn(2+)</name>
        <dbReference type="ChEBI" id="CHEBI:29035"/>
        <label>2</label>
    </ligand>
</feature>
<gene>
    <name evidence="5" type="ORF">IC621_05825</name>
</gene>
<feature type="binding site" evidence="3">
    <location>
        <position position="124"/>
    </location>
    <ligand>
        <name>Mn(2+)</name>
        <dbReference type="ChEBI" id="CHEBI:29035"/>
        <label>2</label>
    </ligand>
</feature>
<dbReference type="InterPro" id="IPR002933">
    <property type="entry name" value="Peptidase_M20"/>
</dbReference>
<feature type="binding site" evidence="3">
    <location>
        <position position="348"/>
    </location>
    <ligand>
        <name>Mn(2+)</name>
        <dbReference type="ChEBI" id="CHEBI:29035"/>
        <label>2</label>
    </ligand>
</feature>
<dbReference type="GO" id="GO:0046872">
    <property type="term" value="F:metal ion binding"/>
    <property type="evidence" value="ECO:0007669"/>
    <property type="project" value="UniProtKB-KW"/>
</dbReference>
<dbReference type="InterPro" id="IPR036264">
    <property type="entry name" value="Bact_exopeptidase_dim_dom"/>
</dbReference>
<dbReference type="PIRSF" id="PIRSF005962">
    <property type="entry name" value="Pept_M20D_amidohydro"/>
    <property type="match status" value="1"/>
</dbReference>